<dbReference type="OrthoDB" id="9807568at2"/>
<feature type="transmembrane region" description="Helical" evidence="8">
    <location>
        <begin position="303"/>
        <end position="329"/>
    </location>
</feature>
<evidence type="ECO:0000313" key="12">
    <source>
        <dbReference type="Proteomes" id="UP000198571"/>
    </source>
</evidence>
<keyword evidence="3 6" id="KW-0812">Transmembrane</keyword>
<evidence type="ECO:0000256" key="4">
    <source>
        <dbReference type="ARBA" id="ARBA00022989"/>
    </source>
</evidence>
<evidence type="ECO:0000256" key="1">
    <source>
        <dbReference type="ARBA" id="ARBA00004651"/>
    </source>
</evidence>
<keyword evidence="12" id="KW-1185">Reference proteome</keyword>
<dbReference type="Proteomes" id="UP000198571">
    <property type="component" value="Unassembled WGS sequence"/>
</dbReference>
<feature type="transmembrane region" description="Helical" evidence="8">
    <location>
        <begin position="494"/>
        <end position="517"/>
    </location>
</feature>
<dbReference type="InterPro" id="IPR001750">
    <property type="entry name" value="ND/Mrp_TM"/>
</dbReference>
<feature type="transmembrane region" description="Helical" evidence="8">
    <location>
        <begin position="335"/>
        <end position="352"/>
    </location>
</feature>
<dbReference type="InterPro" id="IPR003945">
    <property type="entry name" value="NU5C-like"/>
</dbReference>
<feature type="transmembrane region" description="Helical" evidence="8">
    <location>
        <begin position="275"/>
        <end position="296"/>
    </location>
</feature>
<evidence type="ECO:0000256" key="8">
    <source>
        <dbReference type="SAM" id="Phobius"/>
    </source>
</evidence>
<dbReference type="Pfam" id="PF00662">
    <property type="entry name" value="Proton_antipo_N"/>
    <property type="match status" value="1"/>
</dbReference>
<feature type="transmembrane region" description="Helical" evidence="8">
    <location>
        <begin position="6"/>
        <end position="23"/>
    </location>
</feature>
<feature type="region of interest" description="Disordered" evidence="7">
    <location>
        <begin position="462"/>
        <end position="489"/>
    </location>
</feature>
<dbReference type="Gene3D" id="1.20.5.2700">
    <property type="match status" value="1"/>
</dbReference>
<dbReference type="GO" id="GO:0042773">
    <property type="term" value="P:ATP synthesis coupled electron transport"/>
    <property type="evidence" value="ECO:0007669"/>
    <property type="project" value="InterPro"/>
</dbReference>
<name>A0A1H9VDN3_9BACI</name>
<evidence type="ECO:0000259" key="10">
    <source>
        <dbReference type="Pfam" id="PF00662"/>
    </source>
</evidence>
<evidence type="ECO:0000256" key="7">
    <source>
        <dbReference type="SAM" id="MobiDB-lite"/>
    </source>
</evidence>
<feature type="transmembrane region" description="Helical" evidence="8">
    <location>
        <begin position="30"/>
        <end position="50"/>
    </location>
</feature>
<evidence type="ECO:0000256" key="3">
    <source>
        <dbReference type="ARBA" id="ARBA00022692"/>
    </source>
</evidence>
<feature type="transmembrane region" description="Helical" evidence="8">
    <location>
        <begin position="206"/>
        <end position="224"/>
    </location>
</feature>
<proteinExistence type="inferred from homology"/>
<keyword evidence="5 8" id="KW-0472">Membrane</keyword>
<accession>A0A1H9VDN3</accession>
<dbReference type="AlphaFoldDB" id="A0A1H9VDN3"/>
<feature type="transmembrane region" description="Helical" evidence="8">
    <location>
        <begin position="136"/>
        <end position="156"/>
    </location>
</feature>
<reference evidence="12" key="1">
    <citation type="submission" date="2016-10" db="EMBL/GenBank/DDBJ databases">
        <authorList>
            <person name="Varghese N."/>
            <person name="Submissions S."/>
        </authorList>
    </citation>
    <scope>NUCLEOTIDE SEQUENCE [LARGE SCALE GENOMIC DNA]</scope>
    <source>
        <strain evidence="12">S9</strain>
    </source>
</reference>
<dbReference type="InterPro" id="IPR018393">
    <property type="entry name" value="NADHpl_OxRdtase_5_subgr"/>
</dbReference>
<comment type="subcellular location">
    <subcellularLocation>
        <location evidence="1">Cell membrane</location>
        <topology evidence="1">Multi-pass membrane protein</topology>
    </subcellularLocation>
    <subcellularLocation>
        <location evidence="6">Membrane</location>
        <topology evidence="6">Multi-pass membrane protein</topology>
    </subcellularLocation>
</comment>
<feature type="transmembrane region" description="Helical" evidence="8">
    <location>
        <begin position="373"/>
        <end position="392"/>
    </location>
</feature>
<feature type="domain" description="NADH-Ubiquinone oxidoreductase (complex I) chain 5 N-terminal" evidence="10">
    <location>
        <begin position="64"/>
        <end position="114"/>
    </location>
</feature>
<dbReference type="GO" id="GO:0008137">
    <property type="term" value="F:NADH dehydrogenase (ubiquinone) activity"/>
    <property type="evidence" value="ECO:0007669"/>
    <property type="project" value="InterPro"/>
</dbReference>
<dbReference type="PRINTS" id="PR01434">
    <property type="entry name" value="NADHDHGNASE5"/>
</dbReference>
<dbReference type="GO" id="GO:0003954">
    <property type="term" value="F:NADH dehydrogenase activity"/>
    <property type="evidence" value="ECO:0007669"/>
    <property type="project" value="TreeGrafter"/>
</dbReference>
<dbReference type="PANTHER" id="PTHR42829">
    <property type="entry name" value="NADH-UBIQUINONE OXIDOREDUCTASE CHAIN 5"/>
    <property type="match status" value="1"/>
</dbReference>
<feature type="transmembrane region" description="Helical" evidence="8">
    <location>
        <begin position="643"/>
        <end position="665"/>
    </location>
</feature>
<comment type="similarity">
    <text evidence="2">Belongs to the CPA3 antiporters (TC 2.A.63) subunit A family.</text>
</comment>
<organism evidence="11 12">
    <name type="scientific">Salipaludibacillus aurantiacus</name>
    <dbReference type="NCBI Taxonomy" id="1601833"/>
    <lineage>
        <taxon>Bacteria</taxon>
        <taxon>Bacillati</taxon>
        <taxon>Bacillota</taxon>
        <taxon>Bacilli</taxon>
        <taxon>Bacillales</taxon>
        <taxon>Bacillaceae</taxon>
    </lineage>
</organism>
<dbReference type="NCBIfam" id="TIGR01974">
    <property type="entry name" value="NDH_I_L"/>
    <property type="match status" value="1"/>
</dbReference>
<protein>
    <submittedName>
        <fullName evidence="11">NADH-quinone oxidoreductase subunit L</fullName>
    </submittedName>
</protein>
<dbReference type="Pfam" id="PF00361">
    <property type="entry name" value="Proton_antipo_M"/>
    <property type="match status" value="1"/>
</dbReference>
<dbReference type="NCBIfam" id="NF005141">
    <property type="entry name" value="PRK06590.1"/>
    <property type="match status" value="1"/>
</dbReference>
<feature type="transmembrane region" description="Helical" evidence="8">
    <location>
        <begin position="80"/>
        <end position="100"/>
    </location>
</feature>
<feature type="compositionally biased region" description="Basic and acidic residues" evidence="7">
    <location>
        <begin position="463"/>
        <end position="489"/>
    </location>
</feature>
<feature type="transmembrane region" description="Helical" evidence="8">
    <location>
        <begin position="407"/>
        <end position="429"/>
    </location>
</feature>
<dbReference type="InterPro" id="IPR001516">
    <property type="entry name" value="Proton_antipo_N"/>
</dbReference>
<keyword evidence="4 8" id="KW-1133">Transmembrane helix</keyword>
<feature type="transmembrane region" description="Helical" evidence="8">
    <location>
        <begin position="245"/>
        <end position="269"/>
    </location>
</feature>
<dbReference type="EMBL" id="FOGT01000010">
    <property type="protein sequence ID" value="SES19772.1"/>
    <property type="molecule type" value="Genomic_DNA"/>
</dbReference>
<dbReference type="GO" id="GO:0005886">
    <property type="term" value="C:plasma membrane"/>
    <property type="evidence" value="ECO:0007669"/>
    <property type="project" value="UniProtKB-SubCell"/>
</dbReference>
<feature type="domain" description="NADH:quinone oxidoreductase/Mrp antiporter transmembrane" evidence="9">
    <location>
        <begin position="130"/>
        <end position="420"/>
    </location>
</feature>
<dbReference type="GO" id="GO:0015990">
    <property type="term" value="P:electron transport coupled proton transport"/>
    <property type="evidence" value="ECO:0007669"/>
    <property type="project" value="TreeGrafter"/>
</dbReference>
<evidence type="ECO:0000256" key="6">
    <source>
        <dbReference type="RuleBase" id="RU000320"/>
    </source>
</evidence>
<gene>
    <name evidence="11" type="ORF">SAMN05518684_110121</name>
</gene>
<feature type="transmembrane region" description="Helical" evidence="8">
    <location>
        <begin position="537"/>
        <end position="560"/>
    </location>
</feature>
<evidence type="ECO:0000256" key="2">
    <source>
        <dbReference type="ARBA" id="ARBA00008483"/>
    </source>
</evidence>
<sequence length="666" mass="72458">MIQNAWLIPVFPLIAFLILLFFGRFLKEKASYVGIAALALSFIVSVLVLFERIGGETYKFVIEWITFGESAITMGYEVTALNAMMLIVVTLVSLVVHIFSREYMHDDNRIHVFYSYLGLFSFSMLGLVLAPNVLQLFIFWELVGLCSFLLVGFWYFKPEAAAAAKKAFLTTRIGDVGLLLGLVILFNQTGSFDYGVIYAAVENGLINDTLITATALLIFLGAVGKSAQFPLHVWLPDAMEGPTPVSALIHAATMVAAGVYLVGVMYPLFLASSTAMTVVAYTGAITAFFAATMALVMTDIKRVLAYSTISQLGFMILALGTAGYVAGLFHLMTHAFFKALLFLGAGSVIFAVHHRQDIRDMGGLWSKMKITSVTFLIGALAIAGVFPLAGFWSKEEILASALLNGDGFLFAIALITAFMTAFYMFRLFFKTFTGEYRGGDHDDPHADDPQVDAYGAADVAEADNPRDDSMDKEAHVPPAEDHDHHHSPEENSGFMTLPLIVLASLAVVAGLVNLPFMGHPLEGFLTEGLNLGAQPHGALWLAILSLVVAGSGIALAWAMYYKGAIAEDFFAKKAPGVHNLLLNKYYLDEIYTAVFVRPTVAIGRFFWEMDKSIVDGIVNLIGRSTSSTGRSFGRRHNGQLQTYGLVSILGGIVVIALAFVLRGYFG</sequence>
<feature type="transmembrane region" description="Helical" evidence="8">
    <location>
        <begin position="112"/>
        <end position="130"/>
    </location>
</feature>
<evidence type="ECO:0000259" key="9">
    <source>
        <dbReference type="Pfam" id="PF00361"/>
    </source>
</evidence>
<dbReference type="PRINTS" id="PR01435">
    <property type="entry name" value="NPOXDRDTASE5"/>
</dbReference>
<evidence type="ECO:0000313" key="11">
    <source>
        <dbReference type="EMBL" id="SES19772.1"/>
    </source>
</evidence>
<dbReference type="RefSeq" id="WP_093053124.1">
    <property type="nucleotide sequence ID" value="NZ_FOGT01000010.1"/>
</dbReference>
<dbReference type="STRING" id="1601833.SAMN05518684_110121"/>
<dbReference type="PANTHER" id="PTHR42829:SF2">
    <property type="entry name" value="NADH-UBIQUINONE OXIDOREDUCTASE CHAIN 5"/>
    <property type="match status" value="1"/>
</dbReference>
<evidence type="ECO:0000256" key="5">
    <source>
        <dbReference type="ARBA" id="ARBA00023136"/>
    </source>
</evidence>